<dbReference type="Pfam" id="PF02769">
    <property type="entry name" value="AIRS_C"/>
    <property type="match status" value="1"/>
</dbReference>
<dbReference type="Pfam" id="PF00586">
    <property type="entry name" value="AIRS"/>
    <property type="match status" value="1"/>
</dbReference>
<protein>
    <submittedName>
        <fullName evidence="4">Hydrogenase expression/formation protein HypE</fullName>
    </submittedName>
</protein>
<dbReference type="PANTHER" id="PTHR30303">
    <property type="entry name" value="HYDROGENASE ISOENZYMES FORMATION PROTEIN HYPE"/>
    <property type="match status" value="1"/>
</dbReference>
<accession>A0A4Y6PMJ3</accession>
<dbReference type="PANTHER" id="PTHR30303:SF0">
    <property type="entry name" value="CARBAMOYL DEHYDRATASE HYPE"/>
    <property type="match status" value="1"/>
</dbReference>
<dbReference type="InterPro" id="IPR010918">
    <property type="entry name" value="PurM-like_C_dom"/>
</dbReference>
<evidence type="ECO:0000259" key="2">
    <source>
        <dbReference type="Pfam" id="PF00586"/>
    </source>
</evidence>
<dbReference type="SUPFAM" id="SSF56042">
    <property type="entry name" value="PurM C-terminal domain-like"/>
    <property type="match status" value="1"/>
</dbReference>
<dbReference type="SUPFAM" id="SSF55326">
    <property type="entry name" value="PurM N-terminal domain-like"/>
    <property type="match status" value="1"/>
</dbReference>
<evidence type="ECO:0000313" key="4">
    <source>
        <dbReference type="EMBL" id="QDG49534.1"/>
    </source>
</evidence>
<proteinExistence type="inferred from homology"/>
<dbReference type="CDD" id="cd02197">
    <property type="entry name" value="HypE"/>
    <property type="match status" value="1"/>
</dbReference>
<dbReference type="Gene3D" id="3.90.650.10">
    <property type="entry name" value="PurM-like C-terminal domain"/>
    <property type="match status" value="1"/>
</dbReference>
<dbReference type="EMBL" id="CP041186">
    <property type="protein sequence ID" value="QDG49534.1"/>
    <property type="molecule type" value="Genomic_DNA"/>
</dbReference>
<organism evidence="4 5">
    <name type="scientific">Persicimonas caeni</name>
    <dbReference type="NCBI Taxonomy" id="2292766"/>
    <lineage>
        <taxon>Bacteria</taxon>
        <taxon>Deltaproteobacteria</taxon>
        <taxon>Bradymonadales</taxon>
        <taxon>Bradymonadaceae</taxon>
        <taxon>Persicimonas</taxon>
    </lineage>
</organism>
<evidence type="ECO:0000313" key="5">
    <source>
        <dbReference type="Proteomes" id="UP000315995"/>
    </source>
</evidence>
<dbReference type="OrthoDB" id="9801934at2"/>
<dbReference type="Proteomes" id="UP000315995">
    <property type="component" value="Chromosome"/>
</dbReference>
<dbReference type="InterPro" id="IPR016188">
    <property type="entry name" value="PurM-like_N"/>
</dbReference>
<feature type="domain" description="PurM-like N-terminal" evidence="2">
    <location>
        <begin position="45"/>
        <end position="157"/>
    </location>
</feature>
<sequence length="343" mass="36000">MPCPLPIKDYPRILLAHGGGGRLMQGLIDKVFKTAFEGIGLQSTHDSAVLDLDAGRLAMTTDSYVVKPLEFPGGDIGSLAIHGTVNDLAMAGARPRYLSVGFVLEEGLEMEKLWRIVCSMRDAADAAGVRIVTGDTKVVDRGKGDGIYLNTTGVGVVASGLRVDPSAVEAGDAIVVSGDVGRHGVAVMAHREGLAFEAPIESDSASLVAMVHALLDAGISVRCLRDLTRGGLATCLNEIAASAGRRIEIQEDAVPVDEVVRGACEMLGLDPLYVACEGRMVAFVAPEDAARAAEVMRGFAPGEKARVIGEVTGDDRALVVGRNAFGTRRVLDLLSGEQLPRIC</sequence>
<dbReference type="InterPro" id="IPR011854">
    <property type="entry name" value="HypE"/>
</dbReference>
<reference evidence="4 5" key="1">
    <citation type="submission" date="2019-06" db="EMBL/GenBank/DDBJ databases">
        <title>Persicimonas caeni gen. nov., sp. nov., a predatory bacterium isolated from solar saltern.</title>
        <authorList>
            <person name="Wang S."/>
        </authorList>
    </citation>
    <scope>NUCLEOTIDE SEQUENCE [LARGE SCALE GENOMIC DNA]</scope>
    <source>
        <strain evidence="4 5">YN101</strain>
    </source>
</reference>
<dbReference type="GO" id="GO:0051604">
    <property type="term" value="P:protein maturation"/>
    <property type="evidence" value="ECO:0007669"/>
    <property type="project" value="TreeGrafter"/>
</dbReference>
<evidence type="ECO:0000256" key="1">
    <source>
        <dbReference type="ARBA" id="ARBA00006243"/>
    </source>
</evidence>
<name>A0A4Y6PMJ3_PERCE</name>
<comment type="similarity">
    <text evidence="1">Belongs to the HypE family.</text>
</comment>
<feature type="domain" description="PurM-like C-terminal" evidence="3">
    <location>
        <begin position="169"/>
        <end position="316"/>
    </location>
</feature>
<evidence type="ECO:0000259" key="3">
    <source>
        <dbReference type="Pfam" id="PF02769"/>
    </source>
</evidence>
<dbReference type="InterPro" id="IPR036676">
    <property type="entry name" value="PurM-like_C_sf"/>
</dbReference>
<keyword evidence="5" id="KW-1185">Reference proteome</keyword>
<dbReference type="AlphaFoldDB" id="A0A4Y6PMJ3"/>
<dbReference type="PIRSF" id="PIRSF005644">
    <property type="entry name" value="Hdrgns_mtr_HypE"/>
    <property type="match status" value="1"/>
</dbReference>
<dbReference type="NCBIfam" id="TIGR02124">
    <property type="entry name" value="hypE"/>
    <property type="match status" value="1"/>
</dbReference>
<dbReference type="Gene3D" id="3.30.1330.10">
    <property type="entry name" value="PurM-like, N-terminal domain"/>
    <property type="match status" value="1"/>
</dbReference>
<accession>A0A5B8XYI4</accession>
<dbReference type="InterPro" id="IPR036921">
    <property type="entry name" value="PurM-like_N_sf"/>
</dbReference>
<dbReference type="RefSeq" id="WP_141196031.1">
    <property type="nucleotide sequence ID" value="NZ_CP041186.1"/>
</dbReference>
<gene>
    <name evidence="4" type="primary">hypE</name>
    <name evidence="4" type="ORF">FIV42_01910</name>
</gene>